<keyword evidence="2" id="KW-1185">Reference proteome</keyword>
<gene>
    <name evidence="1" type="ORF">GCM10010171_06960</name>
</gene>
<evidence type="ECO:0000313" key="2">
    <source>
        <dbReference type="Proteomes" id="UP000660680"/>
    </source>
</evidence>
<organism evidence="1 2">
    <name type="scientific">Actinokineospora fastidiosa</name>
    <dbReference type="NCBI Taxonomy" id="1816"/>
    <lineage>
        <taxon>Bacteria</taxon>
        <taxon>Bacillati</taxon>
        <taxon>Actinomycetota</taxon>
        <taxon>Actinomycetes</taxon>
        <taxon>Pseudonocardiales</taxon>
        <taxon>Pseudonocardiaceae</taxon>
        <taxon>Actinokineospora</taxon>
    </lineage>
</organism>
<evidence type="ECO:0000313" key="1">
    <source>
        <dbReference type="EMBL" id="GGS17252.1"/>
    </source>
</evidence>
<sequence>MWTGGGVCGQLAEVWDESGAWGRCGTGSGLGQAAGVRSIGGRGEAVAGDGPEFGGLRVGWGVRQAGRWGREGVVWARADHATVTAR</sequence>
<dbReference type="AlphaFoldDB" id="A0A918G375"/>
<accession>A0A918G375</accession>
<name>A0A918G375_9PSEU</name>
<dbReference type="Proteomes" id="UP000660680">
    <property type="component" value="Unassembled WGS sequence"/>
</dbReference>
<protein>
    <submittedName>
        <fullName evidence="1">Uncharacterized protein</fullName>
    </submittedName>
</protein>
<reference evidence="1" key="1">
    <citation type="journal article" date="2014" name="Int. J. Syst. Evol. Microbiol.">
        <title>Complete genome sequence of Corynebacterium casei LMG S-19264T (=DSM 44701T), isolated from a smear-ripened cheese.</title>
        <authorList>
            <consortium name="US DOE Joint Genome Institute (JGI-PGF)"/>
            <person name="Walter F."/>
            <person name="Albersmeier A."/>
            <person name="Kalinowski J."/>
            <person name="Ruckert C."/>
        </authorList>
    </citation>
    <scope>NUCLEOTIDE SEQUENCE</scope>
    <source>
        <strain evidence="1">JCM 3276</strain>
    </source>
</reference>
<dbReference type="EMBL" id="BMRB01000001">
    <property type="protein sequence ID" value="GGS17252.1"/>
    <property type="molecule type" value="Genomic_DNA"/>
</dbReference>
<proteinExistence type="predicted"/>
<reference evidence="1" key="2">
    <citation type="submission" date="2020-09" db="EMBL/GenBank/DDBJ databases">
        <authorList>
            <person name="Sun Q."/>
            <person name="Ohkuma M."/>
        </authorList>
    </citation>
    <scope>NUCLEOTIDE SEQUENCE</scope>
    <source>
        <strain evidence="1">JCM 3276</strain>
    </source>
</reference>
<comment type="caution">
    <text evidence="1">The sequence shown here is derived from an EMBL/GenBank/DDBJ whole genome shotgun (WGS) entry which is preliminary data.</text>
</comment>